<dbReference type="Proteomes" id="UP000011687">
    <property type="component" value="Unassembled WGS sequence"/>
</dbReference>
<evidence type="ECO:0000313" key="3">
    <source>
        <dbReference type="Proteomes" id="UP000011687"/>
    </source>
</evidence>
<reference evidence="2 3" key="1">
    <citation type="journal article" date="2014" name="PLoS Genet.">
        <title>Phylogenetically driven sequencing of extremely halophilic archaea reveals strategies for static and dynamic osmo-response.</title>
        <authorList>
            <person name="Becker E.A."/>
            <person name="Seitzer P.M."/>
            <person name="Tritt A."/>
            <person name="Larsen D."/>
            <person name="Krusor M."/>
            <person name="Yao A.I."/>
            <person name="Wu D."/>
            <person name="Madern D."/>
            <person name="Eisen J.A."/>
            <person name="Darling A.E."/>
            <person name="Facciotti M.T."/>
        </authorList>
    </citation>
    <scope>NUCLEOTIDE SEQUENCE [LARGE SCALE GENOMIC DNA]</scope>
    <source>
        <strain evidence="2 3">ATCC 33799</strain>
    </source>
</reference>
<dbReference type="AlphaFoldDB" id="M0JMU4"/>
<protein>
    <submittedName>
        <fullName evidence="2">Uncharacterized protein</fullName>
    </submittedName>
</protein>
<keyword evidence="3" id="KW-1185">Reference proteome</keyword>
<evidence type="ECO:0000313" key="2">
    <source>
        <dbReference type="EMBL" id="EMA09668.1"/>
    </source>
</evidence>
<dbReference type="EMBL" id="AOLS01000124">
    <property type="protein sequence ID" value="EMA09668.1"/>
    <property type="molecule type" value="Genomic_DNA"/>
</dbReference>
<keyword evidence="1" id="KW-0812">Transmembrane</keyword>
<comment type="caution">
    <text evidence="2">The sequence shown here is derived from an EMBL/GenBank/DDBJ whole genome shotgun (WGS) entry which is preliminary data.</text>
</comment>
<keyword evidence="1" id="KW-0472">Membrane</keyword>
<feature type="transmembrane region" description="Helical" evidence="1">
    <location>
        <begin position="80"/>
        <end position="103"/>
    </location>
</feature>
<evidence type="ECO:0000256" key="1">
    <source>
        <dbReference type="SAM" id="Phobius"/>
    </source>
</evidence>
<dbReference type="Pfam" id="PF26072">
    <property type="entry name" value="DUF8029"/>
    <property type="match status" value="1"/>
</dbReference>
<dbReference type="PATRIC" id="fig|662475.6.peg.4200"/>
<dbReference type="InterPro" id="IPR058342">
    <property type="entry name" value="DUF8029"/>
</dbReference>
<gene>
    <name evidence="2" type="ORF">C435_21460</name>
</gene>
<proteinExistence type="predicted"/>
<keyword evidence="1" id="KW-1133">Transmembrane helix</keyword>
<accession>M0JMU4</accession>
<name>M0JMU4_9EURY</name>
<organism evidence="2 3">
    <name type="scientific">Haloarcula marismortui ATCC 33799</name>
    <dbReference type="NCBI Taxonomy" id="662475"/>
    <lineage>
        <taxon>Archaea</taxon>
        <taxon>Methanobacteriati</taxon>
        <taxon>Methanobacteriota</taxon>
        <taxon>Stenosarchaea group</taxon>
        <taxon>Halobacteria</taxon>
        <taxon>Halobacteriales</taxon>
        <taxon>Haloarculaceae</taxon>
        <taxon>Haloarcula</taxon>
    </lineage>
</organism>
<feature type="transmembrane region" description="Helical" evidence="1">
    <location>
        <begin position="54"/>
        <end position="73"/>
    </location>
</feature>
<sequence>MVVGSIADRLNLWRCDPERVANPTPGQSLLLATKYFPVAIPLYSMLPLLQLGSLPSLPALLVGLLAIAVVLLVGRLVMKVAWRLVIIAIIAVAVLWILGILGFQVI</sequence>